<dbReference type="SUPFAM" id="SSF49354">
    <property type="entry name" value="PapD-like"/>
    <property type="match status" value="1"/>
</dbReference>
<gene>
    <name evidence="2" type="ORF">NX782_14230</name>
</gene>
<organism evidence="2 3">
    <name type="scientific">Massilia norwichensis</name>
    <dbReference type="NCBI Taxonomy" id="1442366"/>
    <lineage>
        <taxon>Bacteria</taxon>
        <taxon>Pseudomonadati</taxon>
        <taxon>Pseudomonadota</taxon>
        <taxon>Betaproteobacteria</taxon>
        <taxon>Burkholderiales</taxon>
        <taxon>Oxalobacteraceae</taxon>
        <taxon>Telluria group</taxon>
        <taxon>Massilia</taxon>
    </lineage>
</organism>
<dbReference type="EMBL" id="JANUGX010000016">
    <property type="protein sequence ID" value="MCS0590350.1"/>
    <property type="molecule type" value="Genomic_DNA"/>
</dbReference>
<dbReference type="InterPro" id="IPR013783">
    <property type="entry name" value="Ig-like_fold"/>
</dbReference>
<sequence>MAFSALAIRRPILLAGLLFLAQSLAQSAWAELMLHPTRLVFDKNQRAAQIELINNGSTPATYRISLLNRRMLENGQFEAIETPAPGEQFADPMLRYSPRQITLRPGSAQTVRVMLRKPAELADGEYRSHLQFERLPEAEGSTSIESQAGGKDIGVVLNTLIGASVPVIVRHGATAATVRLSGLALAREGKQPVLALQFDREGSSSVYGDLAVSFTPRGGKPQQLALVGGIAVYTPNRSRKAAVPLQVPSGNALAHGTIEASYRDRPEAGGKVLAQATLELP</sequence>
<keyword evidence="3" id="KW-1185">Reference proteome</keyword>
<dbReference type="Proteomes" id="UP001205560">
    <property type="component" value="Unassembled WGS sequence"/>
</dbReference>
<reference evidence="2 3" key="1">
    <citation type="submission" date="2022-08" db="EMBL/GenBank/DDBJ databases">
        <title>Reclassification of Massilia species as members of the genera Telluria, Duganella, Pseudoduganella, Mokoshia gen. nov. and Zemynaea gen. nov. using orthogonal and non-orthogonal genome-based approaches.</title>
        <authorList>
            <person name="Bowman J.P."/>
        </authorList>
    </citation>
    <scope>NUCLEOTIDE SEQUENCE [LARGE SCALE GENOMIC DNA]</scope>
    <source>
        <strain evidence="2 3">LMG 28164</strain>
    </source>
</reference>
<evidence type="ECO:0000313" key="3">
    <source>
        <dbReference type="Proteomes" id="UP001205560"/>
    </source>
</evidence>
<dbReference type="Gene3D" id="2.60.40.10">
    <property type="entry name" value="Immunoglobulins"/>
    <property type="match status" value="1"/>
</dbReference>
<dbReference type="InterPro" id="IPR008962">
    <property type="entry name" value="PapD-like_sf"/>
</dbReference>
<evidence type="ECO:0000313" key="2">
    <source>
        <dbReference type="EMBL" id="MCS0590350.1"/>
    </source>
</evidence>
<protein>
    <submittedName>
        <fullName evidence="2">Fimbria/pilus periplasmic chaperone</fullName>
    </submittedName>
</protein>
<proteinExistence type="predicted"/>
<dbReference type="RefSeq" id="WP_258846131.1">
    <property type="nucleotide sequence ID" value="NZ_JANUGX010000016.1"/>
</dbReference>
<dbReference type="Pfam" id="PF00345">
    <property type="entry name" value="PapD_N"/>
    <property type="match status" value="1"/>
</dbReference>
<evidence type="ECO:0000259" key="1">
    <source>
        <dbReference type="Pfam" id="PF00345"/>
    </source>
</evidence>
<comment type="caution">
    <text evidence="2">The sequence shown here is derived from an EMBL/GenBank/DDBJ whole genome shotgun (WGS) entry which is preliminary data.</text>
</comment>
<dbReference type="InterPro" id="IPR016147">
    <property type="entry name" value="Pili_assmbl_chaperone_N"/>
</dbReference>
<feature type="domain" description="Pili assembly chaperone N-terminal" evidence="1">
    <location>
        <begin position="32"/>
        <end position="147"/>
    </location>
</feature>
<accession>A0ABT2A8C2</accession>
<name>A0ABT2A8C2_9BURK</name>